<protein>
    <submittedName>
        <fullName evidence="11">CRISPR-associated helicase Cas3</fullName>
    </submittedName>
</protein>
<dbReference type="InterPro" id="IPR041372">
    <property type="entry name" value="Cas3_C"/>
</dbReference>
<dbReference type="Pfam" id="PF18019">
    <property type="entry name" value="Cas3_HD"/>
    <property type="match status" value="1"/>
</dbReference>
<keyword evidence="3" id="KW-0540">Nuclease</keyword>
<dbReference type="GO" id="GO:0003724">
    <property type="term" value="F:RNA helicase activity"/>
    <property type="evidence" value="ECO:0007669"/>
    <property type="project" value="TreeGrafter"/>
</dbReference>
<dbReference type="Pfam" id="PF18395">
    <property type="entry name" value="Cas3_C"/>
    <property type="match status" value="1"/>
</dbReference>
<name>A0A5C5BBC2_9MICO</name>
<dbReference type="InterPro" id="IPR027417">
    <property type="entry name" value="P-loop_NTPase"/>
</dbReference>
<dbReference type="GO" id="GO:0005524">
    <property type="term" value="F:ATP binding"/>
    <property type="evidence" value="ECO:0007669"/>
    <property type="project" value="UniProtKB-KW"/>
</dbReference>
<keyword evidence="6" id="KW-0378">Hydrolase</keyword>
<dbReference type="Proteomes" id="UP000313849">
    <property type="component" value="Unassembled WGS sequence"/>
</dbReference>
<evidence type="ECO:0000259" key="10">
    <source>
        <dbReference type="PROSITE" id="PS51643"/>
    </source>
</evidence>
<dbReference type="AlphaFoldDB" id="A0A5C5BBC2"/>
<proteinExistence type="inferred from homology"/>
<dbReference type="Gene3D" id="1.10.3210.30">
    <property type="match status" value="1"/>
</dbReference>
<dbReference type="PANTHER" id="PTHR47963:SF9">
    <property type="entry name" value="CRISPR-ASSOCIATED ENDONUCLEASE_HELICASE CAS3"/>
    <property type="match status" value="1"/>
</dbReference>
<dbReference type="EMBL" id="VENP01000050">
    <property type="protein sequence ID" value="TNU73352.1"/>
    <property type="molecule type" value="Genomic_DNA"/>
</dbReference>
<keyword evidence="5" id="KW-0547">Nucleotide-binding</keyword>
<evidence type="ECO:0000256" key="8">
    <source>
        <dbReference type="ARBA" id="ARBA00022840"/>
    </source>
</evidence>
<dbReference type="CDD" id="cd09641">
    <property type="entry name" value="Cas3''_I"/>
    <property type="match status" value="1"/>
</dbReference>
<dbReference type="GO" id="GO:0003723">
    <property type="term" value="F:RNA binding"/>
    <property type="evidence" value="ECO:0007669"/>
    <property type="project" value="TreeGrafter"/>
</dbReference>
<dbReference type="InterPro" id="IPR054712">
    <property type="entry name" value="Cas3-like_dom"/>
</dbReference>
<dbReference type="InterPro" id="IPR050547">
    <property type="entry name" value="DEAD_box_RNA_helicases"/>
</dbReference>
<dbReference type="InterPro" id="IPR014001">
    <property type="entry name" value="Helicase_ATP-bd"/>
</dbReference>
<dbReference type="PANTHER" id="PTHR47963">
    <property type="entry name" value="DEAD-BOX ATP-DEPENDENT RNA HELICASE 47, MITOCHONDRIAL"/>
    <property type="match status" value="1"/>
</dbReference>
<evidence type="ECO:0000256" key="7">
    <source>
        <dbReference type="ARBA" id="ARBA00022806"/>
    </source>
</evidence>
<keyword evidence="8" id="KW-0067">ATP-binding</keyword>
<gene>
    <name evidence="11" type="primary">cas3</name>
    <name evidence="11" type="ORF">FH969_11800</name>
</gene>
<comment type="caution">
    <text evidence="11">The sequence shown here is derived from an EMBL/GenBank/DDBJ whole genome shotgun (WGS) entry which is preliminary data.</text>
</comment>
<sequence length="967" mass="106052">MTTTSARAGAYHHLWAKSLRPEDGGPWRWSSLWTHLTDTAAVMRLLWDWAGAPVRRVIAADAAGDDTAAREVAVLAASLHDIGKGTPAFAGQVEPLRIELERQGYRWPAGYDSAHSRDLPHSVAGHHLVEQMLIGRGVDKVSAEAFAVIIGGHHGVPPTKSELNDVFDRAHLLGDGAWREARVELVEDVVQTLGLEAALDSLATVRLSDASQILLTALVVMADWIASNADLFPLVPIGTHCQGDPTERAARAWREFGFPERWLPTTEALTADATALLRARFGVDYEANRLQQAVLEAARGMAEPGLLLIEAVMGGGKTEASLLAAEVFAAKFGCSGVFYGLPTRATADAMLDRVLVWWQNVPGLDRGDRNIALRHGNAGLNDTYRGLPRRSRRDETNSIAASVPEEAPLEGSHILDVGRDEPSAPLWDGRRTMDGTAVAHYWTSGRKKAAFADTVVGTIDHELLAALRSRHVVLRHLGLARQVVVLDEVHAADTWMFVYLERALEWLGRYGVPVIAMSATLPPDQRQRLVDAYENGRRWVPPSHERRETFGELPQVPVHDAYPLVTALSAACVTQRSADPGTPRPVSMAWLTDDVDHLVREIEPVVTAGGCVLVIRNTVRRAVETYRALQPVWGEAVTLAHSRFIGFDRLRKDDWLRSTFGRGDGDRSGRIVVATQVAEQSLDIDFDLLVTDLAPIDLILQRVGRVHRHLERTRPTAAQTPRCLVTGVAPRERGDVPEVDRGSAYVYGEYRLLRSAALLDEIVAAGGHVTLPSDVPSLVRRCYSDEPVGPPVWQLALDAARSRAETEQAALVSAAGVYRLVGPGKRRSLIGTLSVSVGEAETSTDVARQVRRSDGGFEVVLLRYAVDGLSFLPHLGDTRRIPTDRVPERDVVRLLARSMVRVPAVVTSRPEWTDRVLNDLSRNYFSAWQRDAVLGGQLILLLDESNCGTLGPFQVTYHDEVGLGVQW</sequence>
<accession>A0A5C5BBC2</accession>
<dbReference type="InterPro" id="IPR038257">
    <property type="entry name" value="CRISPR-assoc_Cas3_HD_sf"/>
</dbReference>
<comment type="similarity">
    <text evidence="2">In the central section; belongs to the CRISPR-associated helicase Cas3 family.</text>
</comment>
<dbReference type="NCBIfam" id="TIGR01587">
    <property type="entry name" value="cas3_core"/>
    <property type="match status" value="1"/>
</dbReference>
<organism evidence="11 12">
    <name type="scientific">Miniimonas arenae</name>
    <dbReference type="NCBI Taxonomy" id="676201"/>
    <lineage>
        <taxon>Bacteria</taxon>
        <taxon>Bacillati</taxon>
        <taxon>Actinomycetota</taxon>
        <taxon>Actinomycetes</taxon>
        <taxon>Micrococcales</taxon>
        <taxon>Beutenbergiaceae</taxon>
        <taxon>Miniimonas</taxon>
    </lineage>
</organism>
<dbReference type="GO" id="GO:0046872">
    <property type="term" value="F:metal ion binding"/>
    <property type="evidence" value="ECO:0007669"/>
    <property type="project" value="UniProtKB-KW"/>
</dbReference>
<dbReference type="PROSITE" id="PS51643">
    <property type="entry name" value="HD_CAS3"/>
    <property type="match status" value="1"/>
</dbReference>
<dbReference type="RefSeq" id="WP_139987367.1">
    <property type="nucleotide sequence ID" value="NZ_VENP01000050.1"/>
</dbReference>
<dbReference type="NCBIfam" id="TIGR01596">
    <property type="entry name" value="cas3_HD"/>
    <property type="match status" value="1"/>
</dbReference>
<dbReference type="SUPFAM" id="SSF52540">
    <property type="entry name" value="P-loop containing nucleoside triphosphate hydrolases"/>
    <property type="match status" value="1"/>
</dbReference>
<dbReference type="OrthoDB" id="9810236at2"/>
<evidence type="ECO:0000313" key="12">
    <source>
        <dbReference type="Proteomes" id="UP000313849"/>
    </source>
</evidence>
<dbReference type="GO" id="GO:0016787">
    <property type="term" value="F:hydrolase activity"/>
    <property type="evidence" value="ECO:0007669"/>
    <property type="project" value="UniProtKB-KW"/>
</dbReference>
<evidence type="ECO:0000256" key="1">
    <source>
        <dbReference type="ARBA" id="ARBA00006847"/>
    </source>
</evidence>
<dbReference type="InterPro" id="IPR006474">
    <property type="entry name" value="Helicase_Cas3_CRISPR-ass_core"/>
</dbReference>
<keyword evidence="12" id="KW-1185">Reference proteome</keyword>
<feature type="domain" description="HD Cas3-type" evidence="10">
    <location>
        <begin position="25"/>
        <end position="225"/>
    </location>
</feature>
<evidence type="ECO:0000256" key="2">
    <source>
        <dbReference type="ARBA" id="ARBA00009046"/>
    </source>
</evidence>
<dbReference type="InterPro" id="IPR006483">
    <property type="entry name" value="CRISPR-assoc_Cas3_HD"/>
</dbReference>
<evidence type="ECO:0000256" key="6">
    <source>
        <dbReference type="ARBA" id="ARBA00022801"/>
    </source>
</evidence>
<keyword evidence="7" id="KW-0347">Helicase</keyword>
<comment type="similarity">
    <text evidence="1">In the N-terminal section; belongs to the CRISPR-associated nuclease Cas3-HD family.</text>
</comment>
<keyword evidence="4" id="KW-0479">Metal-binding</keyword>
<dbReference type="Pfam" id="PF22590">
    <property type="entry name" value="Cas3-like_C_2"/>
    <property type="match status" value="1"/>
</dbReference>
<evidence type="ECO:0000256" key="9">
    <source>
        <dbReference type="ARBA" id="ARBA00023118"/>
    </source>
</evidence>
<dbReference type="SMART" id="SM00487">
    <property type="entry name" value="DEXDc"/>
    <property type="match status" value="1"/>
</dbReference>
<dbReference type="SUPFAM" id="SSF109604">
    <property type="entry name" value="HD-domain/PDEase-like"/>
    <property type="match status" value="1"/>
</dbReference>
<reference evidence="11 12" key="1">
    <citation type="submission" date="2019-06" db="EMBL/GenBank/DDBJ databases">
        <title>Draft genome sequence of Miniimonas arenae KCTC 19750T isolated from sea sand.</title>
        <authorList>
            <person name="Park S.-J."/>
        </authorList>
    </citation>
    <scope>NUCLEOTIDE SEQUENCE [LARGE SCALE GENOMIC DNA]</scope>
    <source>
        <strain evidence="11 12">KCTC 19750</strain>
    </source>
</reference>
<evidence type="ECO:0000313" key="11">
    <source>
        <dbReference type="EMBL" id="TNU73352.1"/>
    </source>
</evidence>
<evidence type="ECO:0000256" key="4">
    <source>
        <dbReference type="ARBA" id="ARBA00022723"/>
    </source>
</evidence>
<dbReference type="GO" id="GO:0051607">
    <property type="term" value="P:defense response to virus"/>
    <property type="evidence" value="ECO:0007669"/>
    <property type="project" value="UniProtKB-KW"/>
</dbReference>
<dbReference type="GO" id="GO:0004518">
    <property type="term" value="F:nuclease activity"/>
    <property type="evidence" value="ECO:0007669"/>
    <property type="project" value="UniProtKB-KW"/>
</dbReference>
<dbReference type="Gene3D" id="3.40.50.300">
    <property type="entry name" value="P-loop containing nucleotide triphosphate hydrolases"/>
    <property type="match status" value="2"/>
</dbReference>
<keyword evidence="9" id="KW-0051">Antiviral defense</keyword>
<evidence type="ECO:0000256" key="3">
    <source>
        <dbReference type="ARBA" id="ARBA00022722"/>
    </source>
</evidence>
<evidence type="ECO:0000256" key="5">
    <source>
        <dbReference type="ARBA" id="ARBA00022741"/>
    </source>
</evidence>